<comment type="caution">
    <text evidence="1">The sequence shown here is derived from an EMBL/GenBank/DDBJ whole genome shotgun (WGS) entry which is preliminary data.</text>
</comment>
<dbReference type="EMBL" id="JABERG010000016">
    <property type="protein sequence ID" value="NNH88466.1"/>
    <property type="molecule type" value="Genomic_DNA"/>
</dbReference>
<dbReference type="EMBL" id="JABERH010000031">
    <property type="protein sequence ID" value="NNH39551.1"/>
    <property type="molecule type" value="Genomic_DNA"/>
</dbReference>
<evidence type="ECO:0000313" key="2">
    <source>
        <dbReference type="EMBL" id="NNH88466.1"/>
    </source>
</evidence>
<keyword evidence="4" id="KW-1185">Reference proteome</keyword>
<sequence>MEDHHVYKFSYDSEEDALKSLANYHNVSVDIIKFKFPDINHIIKQNIEIGSQTDIGILIFQIQALLKPRLHDNCDKFKVYFYHRCGSKGESWFKEGLLNSFDGLDSLITKINVLISNPLDHSTIENLKYKLRERHSYEEQRRDKSGVFGFFRLEDAIHHSNESFDLAEVFLDIKDSFDTKKDFDKFYNSIKLELDSTVVKFYVEWSVCELDYLVYWYWRLLCQKFDEVQSIGAGMDVGRGHTIPCEQIEKIIYLNRKEESKV</sequence>
<dbReference type="Proteomes" id="UP000546536">
    <property type="component" value="Unassembled WGS sequence"/>
</dbReference>
<dbReference type="RefSeq" id="WP_171535061.1">
    <property type="nucleotide sequence ID" value="NZ_JABERG010000016.1"/>
</dbReference>
<dbReference type="Proteomes" id="UP000532147">
    <property type="component" value="Unassembled WGS sequence"/>
</dbReference>
<gene>
    <name evidence="1" type="ORF">HLH11_13085</name>
    <name evidence="2" type="ORF">HLH13_12275</name>
</gene>
<dbReference type="AlphaFoldDB" id="A0A8E4FEJ5"/>
<accession>A0A8E4FEJ5</accession>
<organism evidence="1 3">
    <name type="scientific">Acinetobacter terrae</name>
    <dbReference type="NCBI Taxonomy" id="2731247"/>
    <lineage>
        <taxon>Bacteria</taxon>
        <taxon>Pseudomonadati</taxon>
        <taxon>Pseudomonadota</taxon>
        <taxon>Gammaproteobacteria</taxon>
        <taxon>Moraxellales</taxon>
        <taxon>Moraxellaceae</taxon>
        <taxon>Acinetobacter</taxon>
        <taxon>Acinetobacter Taxon 24</taxon>
    </lineage>
</organism>
<reference evidence="3 4" key="1">
    <citation type="submission" date="2020-04" db="EMBL/GenBank/DDBJ databases">
        <title>Acinetobacter Taxon 24.</title>
        <authorList>
            <person name="Nemec A."/>
            <person name="Radolfova-Krizova L."/>
            <person name="Higgins P.G."/>
            <person name="Spanelova P."/>
        </authorList>
    </citation>
    <scope>NUCLEOTIDE SEQUENCE [LARGE SCALE GENOMIC DNA]</scope>
    <source>
        <strain evidence="2 4">ANC 4279</strain>
        <strain evidence="1 3">ANC 4280</strain>
    </source>
</reference>
<evidence type="ECO:0000313" key="4">
    <source>
        <dbReference type="Proteomes" id="UP000546536"/>
    </source>
</evidence>
<name>A0A8E4FEJ5_9GAMM</name>
<protein>
    <submittedName>
        <fullName evidence="1">Uncharacterized protein</fullName>
    </submittedName>
</protein>
<evidence type="ECO:0000313" key="1">
    <source>
        <dbReference type="EMBL" id="NNH39551.1"/>
    </source>
</evidence>
<evidence type="ECO:0000313" key="3">
    <source>
        <dbReference type="Proteomes" id="UP000532147"/>
    </source>
</evidence>
<proteinExistence type="predicted"/>